<protein>
    <recommendedName>
        <fullName evidence="4">Carboxylic ester hydrolase</fullName>
        <ecNumber evidence="4">3.1.1.-</ecNumber>
    </recommendedName>
</protein>
<reference evidence="6" key="1">
    <citation type="submission" date="2020-10" db="EMBL/GenBank/DDBJ databases">
        <authorList>
            <person name="Kikuchi T."/>
        </authorList>
    </citation>
    <scope>NUCLEOTIDE SEQUENCE</scope>
    <source>
        <strain evidence="6">NKZ352</strain>
    </source>
</reference>
<feature type="domain" description="Carboxylesterase type B" evidence="5">
    <location>
        <begin position="50"/>
        <end position="525"/>
    </location>
</feature>
<dbReference type="GO" id="GO:0052689">
    <property type="term" value="F:carboxylic ester hydrolase activity"/>
    <property type="evidence" value="ECO:0007669"/>
    <property type="project" value="UniProtKB-KW"/>
</dbReference>
<name>A0A8S1GVG9_9PELO</name>
<dbReference type="SUPFAM" id="SSF53474">
    <property type="entry name" value="alpha/beta-Hydrolases"/>
    <property type="match status" value="1"/>
</dbReference>
<proteinExistence type="inferred from homology"/>
<evidence type="ECO:0000313" key="7">
    <source>
        <dbReference type="Proteomes" id="UP000835052"/>
    </source>
</evidence>
<comment type="similarity">
    <text evidence="1 4">Belongs to the type-B carboxylesterase/lipase family.</text>
</comment>
<evidence type="ECO:0000259" key="5">
    <source>
        <dbReference type="Pfam" id="PF00135"/>
    </source>
</evidence>
<dbReference type="InterPro" id="IPR019819">
    <property type="entry name" value="Carboxylesterase_B_CS"/>
</dbReference>
<evidence type="ECO:0000256" key="1">
    <source>
        <dbReference type="ARBA" id="ARBA00005964"/>
    </source>
</evidence>
<dbReference type="PROSITE" id="PS00941">
    <property type="entry name" value="CARBOXYLESTERASE_B_2"/>
    <property type="match status" value="1"/>
</dbReference>
<evidence type="ECO:0000313" key="6">
    <source>
        <dbReference type="EMBL" id="CAD6187279.1"/>
    </source>
</evidence>
<dbReference type="InterPro" id="IPR050309">
    <property type="entry name" value="Type-B_Carboxylest/Lipase"/>
</dbReference>
<dbReference type="Proteomes" id="UP000835052">
    <property type="component" value="Unassembled WGS sequence"/>
</dbReference>
<dbReference type="PROSITE" id="PS00122">
    <property type="entry name" value="CARBOXYLESTERASE_B_1"/>
    <property type="match status" value="1"/>
</dbReference>
<sequence length="552" mass="61488">MTVFAALVALFLFCFSFHPFVFADDPKADVVIAADGVSATIRGYNHSYGLSFRGIRYAKAPLGDLRFKEAQRNDPQGLIEALGYGYSCVQGNGQGNSEDCLFLNVFSPIDTTSSSKLPVYVYIHGGGFVQGSGNMGAGMYPNLINPGKIVLVSINYRLGPFGFFSTRDSMASGNWAISDWVEALNWVQRYISFFGGDPKTVTIGGQSSGGEAVSALSLTPLATGLFNRMIIESGSAFGAAVMSYSEKTRNTSAQLSIRTQCASQETWGSGSDFGPILNCLRSLTSDQIVQADNALPGHRMKWSLVQDKKWLPQRLEYLALNRPPYPVLIGDVHDEWLAWEIYDIVNNLNSNGNSKTGLLNSLATSYEMTYWDNEAAVLYAANNKYIYSQNLAENDHVDWMAQRIKLYSEMVFIGPVLRDARYFSYTKSPVYLYSFDYLSPLALPQITEPKLRGVQHAWELQYIFDTNCDGFTCQVQDNQIRSYMGQTWVNFIKQGNPVPSGSSLPFKWLPMDSSNRYLSIMPTPFQTVQYHADSWFWVCTAPTIDGFKAPFC</sequence>
<dbReference type="EC" id="3.1.1.-" evidence="4"/>
<dbReference type="InterPro" id="IPR002018">
    <property type="entry name" value="CarbesteraseB"/>
</dbReference>
<dbReference type="EMBL" id="CAJGYM010000006">
    <property type="protein sequence ID" value="CAD6187279.1"/>
    <property type="molecule type" value="Genomic_DNA"/>
</dbReference>
<keyword evidence="2" id="KW-0719">Serine esterase</keyword>
<dbReference type="InterPro" id="IPR019826">
    <property type="entry name" value="Carboxylesterase_B_AS"/>
</dbReference>
<feature type="chain" id="PRO_5035962632" description="Carboxylic ester hydrolase" evidence="4">
    <location>
        <begin position="24"/>
        <end position="552"/>
    </location>
</feature>
<accession>A0A8S1GVG9</accession>
<keyword evidence="7" id="KW-1185">Reference proteome</keyword>
<feature type="signal peptide" evidence="4">
    <location>
        <begin position="1"/>
        <end position="23"/>
    </location>
</feature>
<dbReference type="OrthoDB" id="5857457at2759"/>
<dbReference type="Gene3D" id="3.40.50.1820">
    <property type="entry name" value="alpha/beta hydrolase"/>
    <property type="match status" value="1"/>
</dbReference>
<evidence type="ECO:0000256" key="3">
    <source>
        <dbReference type="ARBA" id="ARBA00022801"/>
    </source>
</evidence>
<gene>
    <name evidence="6" type="ORF">CAUJ_LOCUS3198</name>
</gene>
<evidence type="ECO:0000256" key="4">
    <source>
        <dbReference type="RuleBase" id="RU361235"/>
    </source>
</evidence>
<dbReference type="PANTHER" id="PTHR11559">
    <property type="entry name" value="CARBOXYLESTERASE"/>
    <property type="match status" value="1"/>
</dbReference>
<keyword evidence="3 4" id="KW-0378">Hydrolase</keyword>
<dbReference type="InterPro" id="IPR029058">
    <property type="entry name" value="AB_hydrolase_fold"/>
</dbReference>
<evidence type="ECO:0000256" key="2">
    <source>
        <dbReference type="ARBA" id="ARBA00022487"/>
    </source>
</evidence>
<dbReference type="AlphaFoldDB" id="A0A8S1GVG9"/>
<keyword evidence="4" id="KW-0732">Signal</keyword>
<dbReference type="Pfam" id="PF00135">
    <property type="entry name" value="COesterase"/>
    <property type="match status" value="1"/>
</dbReference>
<organism evidence="6 7">
    <name type="scientific">Caenorhabditis auriculariae</name>
    <dbReference type="NCBI Taxonomy" id="2777116"/>
    <lineage>
        <taxon>Eukaryota</taxon>
        <taxon>Metazoa</taxon>
        <taxon>Ecdysozoa</taxon>
        <taxon>Nematoda</taxon>
        <taxon>Chromadorea</taxon>
        <taxon>Rhabditida</taxon>
        <taxon>Rhabditina</taxon>
        <taxon>Rhabditomorpha</taxon>
        <taxon>Rhabditoidea</taxon>
        <taxon>Rhabditidae</taxon>
        <taxon>Peloderinae</taxon>
        <taxon>Caenorhabditis</taxon>
    </lineage>
</organism>
<comment type="caution">
    <text evidence="6">The sequence shown here is derived from an EMBL/GenBank/DDBJ whole genome shotgun (WGS) entry which is preliminary data.</text>
</comment>